<dbReference type="PANTHER" id="PTHR15004:SF0">
    <property type="entry name" value="GLUTAMYL-TRNA(GLN) AMIDOTRANSFERASE SUBUNIT C, MITOCHONDRIAL"/>
    <property type="match status" value="1"/>
</dbReference>
<dbReference type="GO" id="GO:0006412">
    <property type="term" value="P:translation"/>
    <property type="evidence" value="ECO:0007669"/>
    <property type="project" value="UniProtKB-UniRule"/>
</dbReference>
<accession>A0A1G9ECI9</accession>
<dbReference type="GO" id="GO:0016740">
    <property type="term" value="F:transferase activity"/>
    <property type="evidence" value="ECO:0007669"/>
    <property type="project" value="UniProtKB-KW"/>
</dbReference>
<comment type="function">
    <text evidence="2">Allows the formation of correctly charged Asn-tRNA(Asn) or Gln-tRNA(Gln) through the transamidation of misacylated Asp-tRNA(Asn) or Glu-tRNA(Gln) in organisms which lack either or both of asparaginyl-tRNA or glutaminyl-tRNA synthetases. The reaction takes place in the presence of glutamine and ATP through an activated phospho-Asp-tRNA(Asn) or phospho-Glu-tRNA(Gln).</text>
</comment>
<dbReference type="GO" id="GO:0005524">
    <property type="term" value="F:ATP binding"/>
    <property type="evidence" value="ECO:0007669"/>
    <property type="project" value="UniProtKB-KW"/>
</dbReference>
<dbReference type="GO" id="GO:0070681">
    <property type="term" value="P:glutaminyl-tRNAGln biosynthesis via transamidation"/>
    <property type="evidence" value="ECO:0007669"/>
    <property type="project" value="TreeGrafter"/>
</dbReference>
<name>A0A1G9ECI9_9BACT</name>
<dbReference type="PANTHER" id="PTHR15004">
    <property type="entry name" value="GLUTAMYL-TRNA(GLN) AMIDOTRANSFERASE SUBUNIT C, MITOCHONDRIAL"/>
    <property type="match status" value="1"/>
</dbReference>
<proteinExistence type="inferred from homology"/>
<dbReference type="GO" id="GO:0006450">
    <property type="term" value="P:regulation of translational fidelity"/>
    <property type="evidence" value="ECO:0007669"/>
    <property type="project" value="InterPro"/>
</dbReference>
<keyword evidence="4" id="KW-1185">Reference proteome</keyword>
<keyword evidence="1 2" id="KW-0067">ATP-binding</keyword>
<comment type="subunit">
    <text evidence="2">Heterotrimer of A, B and C subunits.</text>
</comment>
<dbReference type="NCBIfam" id="TIGR00135">
    <property type="entry name" value="gatC"/>
    <property type="match status" value="1"/>
</dbReference>
<dbReference type="EMBL" id="FNGA01000002">
    <property type="protein sequence ID" value="SDK73900.1"/>
    <property type="molecule type" value="Genomic_DNA"/>
</dbReference>
<evidence type="ECO:0000313" key="4">
    <source>
        <dbReference type="Proteomes" id="UP000199053"/>
    </source>
</evidence>
<dbReference type="OrthoDB" id="9813938at2"/>
<dbReference type="Pfam" id="PF02686">
    <property type="entry name" value="GatC"/>
    <property type="match status" value="1"/>
</dbReference>
<comment type="similarity">
    <text evidence="2">Belongs to the GatC family.</text>
</comment>
<dbReference type="GO" id="GO:0050566">
    <property type="term" value="F:asparaginyl-tRNA synthase (glutamine-hydrolyzing) activity"/>
    <property type="evidence" value="ECO:0007669"/>
    <property type="project" value="RHEA"/>
</dbReference>
<sequence>MSEMKLSTEEVARVASLARLDLSEEKTEIFAGQLHNILTYMDKLNEIDTSNVEPMFSPVEHTTVLRKDIVVKEHTRDEILANAPDSDGQYFIVPRIV</sequence>
<dbReference type="Proteomes" id="UP000199053">
    <property type="component" value="Unassembled WGS sequence"/>
</dbReference>
<keyword evidence="2" id="KW-0648">Protein biosynthesis</keyword>
<evidence type="ECO:0000256" key="2">
    <source>
        <dbReference type="HAMAP-Rule" id="MF_00122"/>
    </source>
</evidence>
<evidence type="ECO:0000256" key="1">
    <source>
        <dbReference type="ARBA" id="ARBA00022840"/>
    </source>
</evidence>
<dbReference type="STRING" id="246191.SAMN05660337_1051"/>
<comment type="catalytic activity">
    <reaction evidence="2">
        <text>L-glutamyl-tRNA(Gln) + L-glutamine + ATP + H2O = L-glutaminyl-tRNA(Gln) + L-glutamate + ADP + phosphate + H(+)</text>
        <dbReference type="Rhea" id="RHEA:17521"/>
        <dbReference type="Rhea" id="RHEA-COMP:9681"/>
        <dbReference type="Rhea" id="RHEA-COMP:9684"/>
        <dbReference type="ChEBI" id="CHEBI:15377"/>
        <dbReference type="ChEBI" id="CHEBI:15378"/>
        <dbReference type="ChEBI" id="CHEBI:29985"/>
        <dbReference type="ChEBI" id="CHEBI:30616"/>
        <dbReference type="ChEBI" id="CHEBI:43474"/>
        <dbReference type="ChEBI" id="CHEBI:58359"/>
        <dbReference type="ChEBI" id="CHEBI:78520"/>
        <dbReference type="ChEBI" id="CHEBI:78521"/>
        <dbReference type="ChEBI" id="CHEBI:456216"/>
    </reaction>
</comment>
<organism evidence="3 4">
    <name type="scientific">Maridesulfovibrio ferrireducens</name>
    <dbReference type="NCBI Taxonomy" id="246191"/>
    <lineage>
        <taxon>Bacteria</taxon>
        <taxon>Pseudomonadati</taxon>
        <taxon>Thermodesulfobacteriota</taxon>
        <taxon>Desulfovibrionia</taxon>
        <taxon>Desulfovibrionales</taxon>
        <taxon>Desulfovibrionaceae</taxon>
        <taxon>Maridesulfovibrio</taxon>
    </lineage>
</organism>
<dbReference type="SUPFAM" id="SSF141000">
    <property type="entry name" value="Glu-tRNAGln amidotransferase C subunit"/>
    <property type="match status" value="1"/>
</dbReference>
<dbReference type="HAMAP" id="MF_00122">
    <property type="entry name" value="GatC"/>
    <property type="match status" value="1"/>
</dbReference>
<keyword evidence="3" id="KW-0808">Transferase</keyword>
<dbReference type="EC" id="6.3.5.-" evidence="2"/>
<protein>
    <recommendedName>
        <fullName evidence="2">Aspartyl/glutamyl-tRNA(Asn/Gln) amidotransferase subunit C</fullName>
        <shortName evidence="2">Asp/Glu-ADT subunit C</shortName>
        <ecNumber evidence="2">6.3.5.-</ecNumber>
    </recommendedName>
</protein>
<keyword evidence="2" id="KW-0436">Ligase</keyword>
<gene>
    <name evidence="2" type="primary">gatC</name>
    <name evidence="3" type="ORF">SAMN05660337_1051</name>
</gene>
<evidence type="ECO:0000313" key="3">
    <source>
        <dbReference type="EMBL" id="SDK73900.1"/>
    </source>
</evidence>
<reference evidence="4" key="1">
    <citation type="submission" date="2016-10" db="EMBL/GenBank/DDBJ databases">
        <authorList>
            <person name="Varghese N."/>
            <person name="Submissions S."/>
        </authorList>
    </citation>
    <scope>NUCLEOTIDE SEQUENCE [LARGE SCALE GENOMIC DNA]</scope>
    <source>
        <strain evidence="4">DSM 16995</strain>
    </source>
</reference>
<dbReference type="InterPro" id="IPR036113">
    <property type="entry name" value="Asp/Glu-ADT_sf_sub_c"/>
</dbReference>
<dbReference type="GO" id="GO:0050567">
    <property type="term" value="F:glutaminyl-tRNA synthase (glutamine-hydrolyzing) activity"/>
    <property type="evidence" value="ECO:0007669"/>
    <property type="project" value="UniProtKB-UniRule"/>
</dbReference>
<dbReference type="InterPro" id="IPR003837">
    <property type="entry name" value="GatC"/>
</dbReference>
<dbReference type="AlphaFoldDB" id="A0A1G9ECI9"/>
<keyword evidence="2" id="KW-0547">Nucleotide-binding</keyword>
<comment type="catalytic activity">
    <reaction evidence="2">
        <text>L-aspartyl-tRNA(Asn) + L-glutamine + ATP + H2O = L-asparaginyl-tRNA(Asn) + L-glutamate + ADP + phosphate + 2 H(+)</text>
        <dbReference type="Rhea" id="RHEA:14513"/>
        <dbReference type="Rhea" id="RHEA-COMP:9674"/>
        <dbReference type="Rhea" id="RHEA-COMP:9677"/>
        <dbReference type="ChEBI" id="CHEBI:15377"/>
        <dbReference type="ChEBI" id="CHEBI:15378"/>
        <dbReference type="ChEBI" id="CHEBI:29985"/>
        <dbReference type="ChEBI" id="CHEBI:30616"/>
        <dbReference type="ChEBI" id="CHEBI:43474"/>
        <dbReference type="ChEBI" id="CHEBI:58359"/>
        <dbReference type="ChEBI" id="CHEBI:78515"/>
        <dbReference type="ChEBI" id="CHEBI:78516"/>
        <dbReference type="ChEBI" id="CHEBI:456216"/>
    </reaction>
</comment>
<dbReference type="Gene3D" id="1.10.20.60">
    <property type="entry name" value="Glu-tRNAGln amidotransferase C subunit, N-terminal domain"/>
    <property type="match status" value="1"/>
</dbReference>